<sequence length="202" mass="21776">MATPTFSLRDRVMATAYLLVSQGAEVSIIDINTDQLASVLEKLKEISNGGIKEVVRKFGKLDGGVKFPGVIPESIDIERVEHLNDEDCKFVMGVIITGVGSIVNAASVAGLGGLPKNAAYTVSKHGIIGLTKTVAREKSANVFPPSSLIDTEMHRESVRIRGKEGDFQVQMPRKGQPDEVAALISWLLCDVSQYITGTVQNH</sequence>
<dbReference type="PANTHER" id="PTHR24321:SF8">
    <property type="entry name" value="ESTRADIOL 17-BETA-DEHYDROGENASE 8-RELATED"/>
    <property type="match status" value="1"/>
</dbReference>
<dbReference type="AlphaFoldDB" id="A0A8E2J8I4"/>
<dbReference type="PANTHER" id="PTHR24321">
    <property type="entry name" value="DEHYDROGENASES, SHORT CHAIN"/>
    <property type="match status" value="1"/>
</dbReference>
<dbReference type="InterPro" id="IPR002347">
    <property type="entry name" value="SDR_fam"/>
</dbReference>
<dbReference type="InterPro" id="IPR020904">
    <property type="entry name" value="Sc_DH/Rdtase_CS"/>
</dbReference>
<dbReference type="PRINTS" id="PR00080">
    <property type="entry name" value="SDRFAMILY"/>
</dbReference>
<dbReference type="Gene3D" id="3.40.50.720">
    <property type="entry name" value="NAD(P)-binding Rossmann-like Domain"/>
    <property type="match status" value="1"/>
</dbReference>
<proteinExistence type="inferred from homology"/>
<organism evidence="4 5">
    <name type="scientific">Lepidopterella palustris CBS 459.81</name>
    <dbReference type="NCBI Taxonomy" id="1314670"/>
    <lineage>
        <taxon>Eukaryota</taxon>
        <taxon>Fungi</taxon>
        <taxon>Dikarya</taxon>
        <taxon>Ascomycota</taxon>
        <taxon>Pezizomycotina</taxon>
        <taxon>Dothideomycetes</taxon>
        <taxon>Pleosporomycetidae</taxon>
        <taxon>Mytilinidiales</taxon>
        <taxon>Argynnaceae</taxon>
        <taxon>Lepidopterella</taxon>
    </lineage>
</organism>
<evidence type="ECO:0000256" key="2">
    <source>
        <dbReference type="ARBA" id="ARBA00022857"/>
    </source>
</evidence>
<evidence type="ECO:0000313" key="5">
    <source>
        <dbReference type="Proteomes" id="UP000250266"/>
    </source>
</evidence>
<dbReference type="GO" id="GO:0016491">
    <property type="term" value="F:oxidoreductase activity"/>
    <property type="evidence" value="ECO:0007669"/>
    <property type="project" value="UniProtKB-KW"/>
</dbReference>
<keyword evidence="5" id="KW-1185">Reference proteome</keyword>
<reference evidence="4 5" key="1">
    <citation type="journal article" date="2016" name="Nat. Commun.">
        <title>Ectomycorrhizal ecology is imprinted in the genome of the dominant symbiotic fungus Cenococcum geophilum.</title>
        <authorList>
            <consortium name="DOE Joint Genome Institute"/>
            <person name="Peter M."/>
            <person name="Kohler A."/>
            <person name="Ohm R.A."/>
            <person name="Kuo A."/>
            <person name="Krutzmann J."/>
            <person name="Morin E."/>
            <person name="Arend M."/>
            <person name="Barry K.W."/>
            <person name="Binder M."/>
            <person name="Choi C."/>
            <person name="Clum A."/>
            <person name="Copeland A."/>
            <person name="Grisel N."/>
            <person name="Haridas S."/>
            <person name="Kipfer T."/>
            <person name="LaButti K."/>
            <person name="Lindquist E."/>
            <person name="Lipzen A."/>
            <person name="Maire R."/>
            <person name="Meier B."/>
            <person name="Mihaltcheva S."/>
            <person name="Molinier V."/>
            <person name="Murat C."/>
            <person name="Poggeler S."/>
            <person name="Quandt C.A."/>
            <person name="Sperisen C."/>
            <person name="Tritt A."/>
            <person name="Tisserant E."/>
            <person name="Crous P.W."/>
            <person name="Henrissat B."/>
            <person name="Nehls U."/>
            <person name="Egli S."/>
            <person name="Spatafora J.W."/>
            <person name="Grigoriev I.V."/>
            <person name="Martin F.M."/>
        </authorList>
    </citation>
    <scope>NUCLEOTIDE SEQUENCE [LARGE SCALE GENOMIC DNA]</scope>
    <source>
        <strain evidence="4 5">CBS 459.81</strain>
    </source>
</reference>
<evidence type="ECO:0000256" key="3">
    <source>
        <dbReference type="ARBA" id="ARBA00023002"/>
    </source>
</evidence>
<keyword evidence="2" id="KW-0521">NADP</keyword>
<dbReference type="EMBL" id="KV745806">
    <property type="protein sequence ID" value="OCK73364.1"/>
    <property type="molecule type" value="Genomic_DNA"/>
</dbReference>
<comment type="similarity">
    <text evidence="1">Belongs to the short-chain dehydrogenases/reductases (SDR) family.</text>
</comment>
<keyword evidence="3" id="KW-0560">Oxidoreductase</keyword>
<name>A0A8E2J8I4_9PEZI</name>
<evidence type="ECO:0000313" key="4">
    <source>
        <dbReference type="EMBL" id="OCK73364.1"/>
    </source>
</evidence>
<dbReference type="InterPro" id="IPR036291">
    <property type="entry name" value="NAD(P)-bd_dom_sf"/>
</dbReference>
<dbReference type="CDD" id="cd05233">
    <property type="entry name" value="SDR_c"/>
    <property type="match status" value="1"/>
</dbReference>
<dbReference type="PROSITE" id="PS00061">
    <property type="entry name" value="ADH_SHORT"/>
    <property type="match status" value="1"/>
</dbReference>
<evidence type="ECO:0000256" key="1">
    <source>
        <dbReference type="ARBA" id="ARBA00006484"/>
    </source>
</evidence>
<dbReference type="SUPFAM" id="SSF51735">
    <property type="entry name" value="NAD(P)-binding Rossmann-fold domains"/>
    <property type="match status" value="1"/>
</dbReference>
<gene>
    <name evidence="4" type="ORF">K432DRAFT_438329</name>
</gene>
<dbReference type="PRINTS" id="PR00081">
    <property type="entry name" value="GDHRDH"/>
</dbReference>
<accession>A0A8E2J8I4</accession>
<dbReference type="OrthoDB" id="1669814at2759"/>
<dbReference type="Pfam" id="PF13561">
    <property type="entry name" value="adh_short_C2"/>
    <property type="match status" value="1"/>
</dbReference>
<dbReference type="Proteomes" id="UP000250266">
    <property type="component" value="Unassembled WGS sequence"/>
</dbReference>
<protein>
    <submittedName>
        <fullName evidence="4">NAD(P)-binding protein</fullName>
    </submittedName>
</protein>